<protein>
    <submittedName>
        <fullName evidence="1">DUF2971 domain-containing protein</fullName>
    </submittedName>
</protein>
<sequence length="262" mass="29990">MDMKLLNMWSDNSGPTHFYKFRGVSDFTKMIVTRNELYFGSAEDFNDPFDFLPIFTMDGSPTQVKEYLANTQEGRSRSDKRKFAAQIMKDPKYRDYVREALQVAEAELAKVRKSTGLFCLAARADHILLWGHYADSHRGIALRFKPQKGDGFFETACKVSYEKDRPKLSFVQHDTVMLHKLALLTKADFWSYEDEWRIVKETGSKGPHKFAASALDGIVLGAKISDEDERKVRDWVAEAGLNVEWLRASIHKDTFSLEIGNG</sequence>
<name>A0ABX8TC16_9HYPH</name>
<evidence type="ECO:0000313" key="1">
    <source>
        <dbReference type="EMBL" id="QYA10797.1"/>
    </source>
</evidence>
<keyword evidence="1" id="KW-0614">Plasmid</keyword>
<geneLocation type="plasmid" evidence="1 2">
    <name>unnamed2</name>
</geneLocation>
<dbReference type="EMBL" id="CP072171">
    <property type="protein sequence ID" value="QYA10797.1"/>
    <property type="molecule type" value="Genomic_DNA"/>
</dbReference>
<proteinExistence type="predicted"/>
<evidence type="ECO:0000313" key="2">
    <source>
        <dbReference type="Proteomes" id="UP000826513"/>
    </source>
</evidence>
<organism evidence="1 2">
    <name type="scientific">Agrobacterium larrymoorei</name>
    <dbReference type="NCBI Taxonomy" id="160699"/>
    <lineage>
        <taxon>Bacteria</taxon>
        <taxon>Pseudomonadati</taxon>
        <taxon>Pseudomonadota</taxon>
        <taxon>Alphaproteobacteria</taxon>
        <taxon>Hyphomicrobiales</taxon>
        <taxon>Rhizobiaceae</taxon>
        <taxon>Rhizobium/Agrobacterium group</taxon>
        <taxon>Agrobacterium</taxon>
    </lineage>
</organism>
<dbReference type="Pfam" id="PF11185">
    <property type="entry name" value="DUF2971"/>
    <property type="match status" value="1"/>
</dbReference>
<reference evidence="1 2" key="1">
    <citation type="submission" date="2021-03" db="EMBL/GenBank/DDBJ databases">
        <title>Rapid diversification of plasmids in a genus of pathogenic and nitrogen fixing bacteria.</title>
        <authorList>
            <person name="Weisberg A.J."/>
            <person name="Miller M."/>
            <person name="Ream W."/>
            <person name="Grunwald N.J."/>
            <person name="Chang J.H."/>
        </authorList>
    </citation>
    <scope>NUCLEOTIDE SEQUENCE [LARGE SCALE GENOMIC DNA]</scope>
    <source>
        <strain evidence="1 2">AF3.44</strain>
        <plasmid evidence="1 2">unnamed2</plasmid>
    </source>
</reference>
<dbReference type="Proteomes" id="UP000826513">
    <property type="component" value="Plasmid unnamed2"/>
</dbReference>
<dbReference type="InterPro" id="IPR021352">
    <property type="entry name" value="DUF2971"/>
</dbReference>
<keyword evidence="2" id="KW-1185">Reference proteome</keyword>
<gene>
    <name evidence="1" type="ORF">J5285_25930</name>
</gene>
<accession>A0ABX8TC16</accession>